<name>A0ABW2UYC5_9BACL</name>
<keyword evidence="2" id="KW-0547">Nucleotide-binding</keyword>
<dbReference type="InterPro" id="IPR027417">
    <property type="entry name" value="P-loop_NTPase"/>
</dbReference>
<organism evidence="5 6">
    <name type="scientific">Paenibacillus thermoaerophilus</name>
    <dbReference type="NCBI Taxonomy" id="1215385"/>
    <lineage>
        <taxon>Bacteria</taxon>
        <taxon>Bacillati</taxon>
        <taxon>Bacillota</taxon>
        <taxon>Bacilli</taxon>
        <taxon>Bacillales</taxon>
        <taxon>Paenibacillaceae</taxon>
        <taxon>Paenibacillus</taxon>
    </lineage>
</organism>
<dbReference type="InterPro" id="IPR050166">
    <property type="entry name" value="ABC_transporter_ATP-bind"/>
</dbReference>
<dbReference type="InterPro" id="IPR003593">
    <property type="entry name" value="AAA+_ATPase"/>
</dbReference>
<dbReference type="SMART" id="SM00382">
    <property type="entry name" value="AAA"/>
    <property type="match status" value="1"/>
</dbReference>
<gene>
    <name evidence="5" type="ORF">ACFQWB_02955</name>
</gene>
<dbReference type="Proteomes" id="UP001596528">
    <property type="component" value="Unassembled WGS sequence"/>
</dbReference>
<evidence type="ECO:0000259" key="4">
    <source>
        <dbReference type="PROSITE" id="PS50893"/>
    </source>
</evidence>
<dbReference type="SUPFAM" id="SSF52540">
    <property type="entry name" value="P-loop containing nucleoside triphosphate hydrolases"/>
    <property type="match status" value="1"/>
</dbReference>
<comment type="caution">
    <text evidence="5">The sequence shown here is derived from an EMBL/GenBank/DDBJ whole genome shotgun (WGS) entry which is preliminary data.</text>
</comment>
<reference evidence="6" key="1">
    <citation type="journal article" date="2019" name="Int. J. Syst. Evol. Microbiol.">
        <title>The Global Catalogue of Microorganisms (GCM) 10K type strain sequencing project: providing services to taxonomists for standard genome sequencing and annotation.</title>
        <authorList>
            <consortium name="The Broad Institute Genomics Platform"/>
            <consortium name="The Broad Institute Genome Sequencing Center for Infectious Disease"/>
            <person name="Wu L."/>
            <person name="Ma J."/>
        </authorList>
    </citation>
    <scope>NUCLEOTIDE SEQUENCE [LARGE SCALE GENOMIC DNA]</scope>
    <source>
        <strain evidence="6">JCM 18657</strain>
    </source>
</reference>
<dbReference type="EMBL" id="JBHTGQ010000004">
    <property type="protein sequence ID" value="MFC7748906.1"/>
    <property type="molecule type" value="Genomic_DNA"/>
</dbReference>
<evidence type="ECO:0000256" key="2">
    <source>
        <dbReference type="ARBA" id="ARBA00022741"/>
    </source>
</evidence>
<dbReference type="PANTHER" id="PTHR42788">
    <property type="entry name" value="TAURINE IMPORT ATP-BINDING PROTEIN-RELATED"/>
    <property type="match status" value="1"/>
</dbReference>
<dbReference type="Pfam" id="PF00005">
    <property type="entry name" value="ABC_tran"/>
    <property type="match status" value="1"/>
</dbReference>
<accession>A0ABW2UYC5</accession>
<protein>
    <submittedName>
        <fullName evidence="5">ABC transporter ATP-binding protein</fullName>
    </submittedName>
</protein>
<sequence length="256" mass="27894">MENVTFAFSPGEPPVFDGLSFRVEPGEFVSLLGPSGIGKTTLFRLICGLLKPQAGRLTVGGGAGGAEASTASGRLGRVGYMPQRDALLPWRNVLQNAVLALEVRGVPKREAESRAKELLESFGLAGAERKYPHELSGGMRQRVSFLRTVLGGYDLLLLDEPFSALDAMTRTQLQEWLLGVWERHRTTVLFITHDMEEALLLSDRVLIAAGRPVARLAELPVSLPRPRSSETTLSPEFAALKREARRLLQEGGALHG</sequence>
<dbReference type="GO" id="GO:0005524">
    <property type="term" value="F:ATP binding"/>
    <property type="evidence" value="ECO:0007669"/>
    <property type="project" value="UniProtKB-KW"/>
</dbReference>
<keyword evidence="6" id="KW-1185">Reference proteome</keyword>
<feature type="domain" description="ABC transporter" evidence="4">
    <location>
        <begin position="1"/>
        <end position="235"/>
    </location>
</feature>
<dbReference type="RefSeq" id="WP_246068070.1">
    <property type="nucleotide sequence ID" value="NZ_JBHTGQ010000004.1"/>
</dbReference>
<evidence type="ECO:0000313" key="6">
    <source>
        <dbReference type="Proteomes" id="UP001596528"/>
    </source>
</evidence>
<dbReference type="InterPro" id="IPR017871">
    <property type="entry name" value="ABC_transporter-like_CS"/>
</dbReference>
<evidence type="ECO:0000313" key="5">
    <source>
        <dbReference type="EMBL" id="MFC7748906.1"/>
    </source>
</evidence>
<keyword evidence="3 5" id="KW-0067">ATP-binding</keyword>
<dbReference type="PROSITE" id="PS00211">
    <property type="entry name" value="ABC_TRANSPORTER_1"/>
    <property type="match status" value="1"/>
</dbReference>
<dbReference type="PROSITE" id="PS50893">
    <property type="entry name" value="ABC_TRANSPORTER_2"/>
    <property type="match status" value="1"/>
</dbReference>
<dbReference type="Gene3D" id="3.40.50.300">
    <property type="entry name" value="P-loop containing nucleotide triphosphate hydrolases"/>
    <property type="match status" value="1"/>
</dbReference>
<dbReference type="InterPro" id="IPR003439">
    <property type="entry name" value="ABC_transporter-like_ATP-bd"/>
</dbReference>
<dbReference type="PANTHER" id="PTHR42788:SF2">
    <property type="entry name" value="ABC TRANSPORTER ATP-BINDING PROTEIN"/>
    <property type="match status" value="1"/>
</dbReference>
<evidence type="ECO:0000256" key="3">
    <source>
        <dbReference type="ARBA" id="ARBA00022840"/>
    </source>
</evidence>
<evidence type="ECO:0000256" key="1">
    <source>
        <dbReference type="ARBA" id="ARBA00022448"/>
    </source>
</evidence>
<keyword evidence="1" id="KW-0813">Transport</keyword>
<proteinExistence type="predicted"/>
<dbReference type="CDD" id="cd03293">
    <property type="entry name" value="ABC_NrtD_SsuB_transporters"/>
    <property type="match status" value="1"/>
</dbReference>